<dbReference type="AlphaFoldDB" id="A0A8S9GL51"/>
<sequence length="329" mass="37929">MKISSAPPRWRRIFSSPFFPRSLFAERQFTSLMMAHPIVTPSSFLPNIPRWLVALCLDAIENLTCRHLIQLPELLLYYHVLLVSLSTHTLVLRCLLLTTHEALSVSLFLLTGNVWWPKLLHLNWVFLLGFNYPPGQPQEKKMTPIEEIKYLDMSIEIAEMPPICSSRSSTESKDTNDLTSFRPSARYVSWENFCSQNPLDQRVLLLEWACDLPWPMMSAAAGPSISSAPPRWRRIFSSPFFPRSLFAERRFTSLMMAHPIVTPSSFHPNIPRWLVALSLDAIENLTCRHLIQLPELLLYYLVLLVHWLVGVGDWLLKPFRTQMLASDNS</sequence>
<organism evidence="1">
    <name type="scientific">Brassica cretica</name>
    <name type="common">Mustard</name>
    <dbReference type="NCBI Taxonomy" id="69181"/>
    <lineage>
        <taxon>Eukaryota</taxon>
        <taxon>Viridiplantae</taxon>
        <taxon>Streptophyta</taxon>
        <taxon>Embryophyta</taxon>
        <taxon>Tracheophyta</taxon>
        <taxon>Spermatophyta</taxon>
        <taxon>Magnoliopsida</taxon>
        <taxon>eudicotyledons</taxon>
        <taxon>Gunneridae</taxon>
        <taxon>Pentapetalae</taxon>
        <taxon>rosids</taxon>
        <taxon>malvids</taxon>
        <taxon>Brassicales</taxon>
        <taxon>Brassicaceae</taxon>
        <taxon>Brassiceae</taxon>
        <taxon>Brassica</taxon>
    </lineage>
</organism>
<comment type="caution">
    <text evidence="1">The sequence shown here is derived from an EMBL/GenBank/DDBJ whole genome shotgun (WGS) entry which is preliminary data.</text>
</comment>
<gene>
    <name evidence="1" type="ORF">F2Q70_00020650</name>
</gene>
<name>A0A8S9GL51_BRACR</name>
<proteinExistence type="predicted"/>
<dbReference type="EMBL" id="QGKY02001925">
    <property type="protein sequence ID" value="KAF2545694.1"/>
    <property type="molecule type" value="Genomic_DNA"/>
</dbReference>
<protein>
    <submittedName>
        <fullName evidence="1">Uncharacterized protein</fullName>
    </submittedName>
</protein>
<accession>A0A8S9GL51</accession>
<reference evidence="1" key="1">
    <citation type="submission" date="2019-12" db="EMBL/GenBank/DDBJ databases">
        <title>Genome sequencing and annotation of Brassica cretica.</title>
        <authorList>
            <person name="Studholme D.J."/>
            <person name="Sarris P.F."/>
        </authorList>
    </citation>
    <scope>NUCLEOTIDE SEQUENCE</scope>
    <source>
        <strain evidence="1">PFS-102/07</strain>
        <tissue evidence="1">Leaf</tissue>
    </source>
</reference>
<evidence type="ECO:0000313" key="1">
    <source>
        <dbReference type="EMBL" id="KAF2545694.1"/>
    </source>
</evidence>